<reference evidence="2 3" key="1">
    <citation type="journal article" date="2023" name="IScience">
        <title>Expanded male sex-determining region conserved during the evolution of homothallism in the green alga Volvox.</title>
        <authorList>
            <person name="Yamamoto K."/>
            <person name="Matsuzaki R."/>
            <person name="Mahakham W."/>
            <person name="Heman W."/>
            <person name="Sekimoto H."/>
            <person name="Kawachi M."/>
            <person name="Minakuchi Y."/>
            <person name="Toyoda A."/>
            <person name="Nozaki H."/>
        </authorList>
    </citation>
    <scope>NUCLEOTIDE SEQUENCE [LARGE SCALE GENOMIC DNA]</scope>
    <source>
        <strain evidence="2 3">NIES-4468</strain>
    </source>
</reference>
<keyword evidence="3" id="KW-1185">Reference proteome</keyword>
<feature type="non-terminal residue" evidence="2">
    <location>
        <position position="577"/>
    </location>
</feature>
<feature type="compositionally biased region" description="Pro residues" evidence="1">
    <location>
        <begin position="307"/>
        <end position="320"/>
    </location>
</feature>
<gene>
    <name evidence="2" type="ORF">VaNZ11_012189</name>
</gene>
<comment type="caution">
    <text evidence="2">The sequence shown here is derived from an EMBL/GenBank/DDBJ whole genome shotgun (WGS) entry which is preliminary data.</text>
</comment>
<dbReference type="Proteomes" id="UP001165090">
    <property type="component" value="Unassembled WGS sequence"/>
</dbReference>
<accession>A0ABQ5SEC1</accession>
<sequence length="577" mass="59888">MKLKEWFCACFQPVEVREFSSLQHTQFQRGGIDAPNPFRNAQNRTSFEYLASTERMVLCQALIDSSPEPVSVYEFATGRLLLSNAAFKNLPGGCVNLPGLFALDPASLHDALSRVHSGLCWRGLIQLPAGLQSHASLQSPWVPVVSSTRPSTGNGIVPPCPSMQRVPEMTDPAPIHNLGHASSSTRLRQALQVVAYPSLRLHGSPASTAAAAATLAYDDPGAALQQPVLLPTDSFTQWRAGGGNGKMVGLTVTAITADAATAAADTIVKATRAAALAKAAAQAAAAEAAAEAERTRPISAPTRDSPTAPPLPMLPQPAPPQVCLSSPDTTQPGATASAVANLKSTLSSGNSAATAAGGDDLTWDLALGSADPPSWSGARAVADILPDDRLPMALIRPGSTSALMGAGLAAELLGVFHQQEQQQQQKQQGNEAPTALHNGPQGFDGLELAAATVVLGAETSGAAARAAATDRVRLHHSLGEWHDGMEGRRLTVPLMARRGTEGEGGGGDITNSTATVMSESSKVPKATEAAASPQPLQPGLPARRRNNNVQPAAQPALLPHSQNLLEALTTSTWGTRI</sequence>
<evidence type="ECO:0000313" key="2">
    <source>
        <dbReference type="EMBL" id="GLI67991.1"/>
    </source>
</evidence>
<proteinExistence type="predicted"/>
<protein>
    <submittedName>
        <fullName evidence="2">Uncharacterized protein</fullName>
    </submittedName>
</protein>
<feature type="compositionally biased region" description="Polar residues" evidence="1">
    <location>
        <begin position="323"/>
        <end position="334"/>
    </location>
</feature>
<feature type="compositionally biased region" description="Low complexity" evidence="1">
    <location>
        <begin position="419"/>
        <end position="428"/>
    </location>
</feature>
<organism evidence="2 3">
    <name type="scientific">Volvox africanus</name>
    <dbReference type="NCBI Taxonomy" id="51714"/>
    <lineage>
        <taxon>Eukaryota</taxon>
        <taxon>Viridiplantae</taxon>
        <taxon>Chlorophyta</taxon>
        <taxon>core chlorophytes</taxon>
        <taxon>Chlorophyceae</taxon>
        <taxon>CS clade</taxon>
        <taxon>Chlamydomonadales</taxon>
        <taxon>Volvocaceae</taxon>
        <taxon>Volvox</taxon>
    </lineage>
</organism>
<dbReference type="EMBL" id="BSDZ01000079">
    <property type="protein sequence ID" value="GLI67991.1"/>
    <property type="molecule type" value="Genomic_DNA"/>
</dbReference>
<evidence type="ECO:0000313" key="3">
    <source>
        <dbReference type="Proteomes" id="UP001165090"/>
    </source>
</evidence>
<feature type="compositionally biased region" description="Polar residues" evidence="1">
    <location>
        <begin position="509"/>
        <end position="521"/>
    </location>
</feature>
<name>A0ABQ5SEC1_9CHLO</name>
<feature type="region of interest" description="Disordered" evidence="1">
    <location>
        <begin position="288"/>
        <end position="334"/>
    </location>
</feature>
<feature type="region of interest" description="Disordered" evidence="1">
    <location>
        <begin position="419"/>
        <end position="440"/>
    </location>
</feature>
<feature type="region of interest" description="Disordered" evidence="1">
    <location>
        <begin position="498"/>
        <end position="546"/>
    </location>
</feature>
<evidence type="ECO:0000256" key="1">
    <source>
        <dbReference type="SAM" id="MobiDB-lite"/>
    </source>
</evidence>